<feature type="compositionally biased region" description="Basic residues" evidence="1">
    <location>
        <begin position="213"/>
        <end position="223"/>
    </location>
</feature>
<feature type="compositionally biased region" description="Acidic residues" evidence="1">
    <location>
        <begin position="196"/>
        <end position="207"/>
    </location>
</feature>
<accession>A0A9P5TJK5</accession>
<sequence>MACRSLSMRNDGEIFVALYQTTLAFVTMSSSAQKQFEKRLTALKELTRKLPSIIPLAKETDRINEIFNKIPVPGPANNDPDITVSSVFNRRMDILFGEDVRDGNGRLKYILRGKFGMDMVTEYFSSSLATGALSLGTAMVKLERLVKELEVLCSANAPAVNSASKRPNSEAEDGDYCPPKRPRVSASPEAGPAFDENGDEILEDTELGESKEKRRLAAKKKGKSGGPAPKAKTHKKKASAKAAQKAAEPIEIESGEESDGTSAMKKVEEQERTQGARRGPSNDSMHHFHDPLPVQNQRGDLRWEFCCRYCKCARSFLRTVKGENITFDDERVLPRLNNLASHVSECSKKRVADEQSTAEGREKAIAELMNTRESAKMMEAYLCEGQLNPAIEPTQKGFLRIFSAWILDESLPWTTGEAPGLHALFRYLKLRYELPTDTTVRNQLAEIFANLHAKVVKIFSVSPSCLN</sequence>
<comment type="caution">
    <text evidence="2">The sequence shown here is derived from an EMBL/GenBank/DDBJ whole genome shotgun (WGS) entry which is preliminary data.</text>
</comment>
<feature type="compositionally biased region" description="Basic and acidic residues" evidence="1">
    <location>
        <begin position="265"/>
        <end position="274"/>
    </location>
</feature>
<protein>
    <submittedName>
        <fullName evidence="2">Uncharacterized protein</fullName>
    </submittedName>
</protein>
<feature type="compositionally biased region" description="Acidic residues" evidence="1">
    <location>
        <begin position="250"/>
        <end position="259"/>
    </location>
</feature>
<keyword evidence="3" id="KW-1185">Reference proteome</keyword>
<dbReference type="Proteomes" id="UP000724874">
    <property type="component" value="Unassembled WGS sequence"/>
</dbReference>
<gene>
    <name evidence="2" type="ORF">CPB84DRAFT_1461956</name>
</gene>
<dbReference type="EMBL" id="JADNYJ010000083">
    <property type="protein sequence ID" value="KAF8888702.1"/>
    <property type="molecule type" value="Genomic_DNA"/>
</dbReference>
<organism evidence="2 3">
    <name type="scientific">Gymnopilus junonius</name>
    <name type="common">Spectacular rustgill mushroom</name>
    <name type="synonym">Gymnopilus spectabilis subsp. junonius</name>
    <dbReference type="NCBI Taxonomy" id="109634"/>
    <lineage>
        <taxon>Eukaryota</taxon>
        <taxon>Fungi</taxon>
        <taxon>Dikarya</taxon>
        <taxon>Basidiomycota</taxon>
        <taxon>Agaricomycotina</taxon>
        <taxon>Agaricomycetes</taxon>
        <taxon>Agaricomycetidae</taxon>
        <taxon>Agaricales</taxon>
        <taxon>Agaricineae</taxon>
        <taxon>Hymenogastraceae</taxon>
        <taxon>Gymnopilus</taxon>
    </lineage>
</organism>
<reference evidence="2" key="1">
    <citation type="submission" date="2020-11" db="EMBL/GenBank/DDBJ databases">
        <authorList>
            <consortium name="DOE Joint Genome Institute"/>
            <person name="Ahrendt S."/>
            <person name="Riley R."/>
            <person name="Andreopoulos W."/>
            <person name="LaButti K."/>
            <person name="Pangilinan J."/>
            <person name="Ruiz-duenas F.J."/>
            <person name="Barrasa J.M."/>
            <person name="Sanchez-Garcia M."/>
            <person name="Camarero S."/>
            <person name="Miyauchi S."/>
            <person name="Serrano A."/>
            <person name="Linde D."/>
            <person name="Babiker R."/>
            <person name="Drula E."/>
            <person name="Ayuso-Fernandez I."/>
            <person name="Pacheco R."/>
            <person name="Padilla G."/>
            <person name="Ferreira P."/>
            <person name="Barriuso J."/>
            <person name="Kellner H."/>
            <person name="Castanera R."/>
            <person name="Alfaro M."/>
            <person name="Ramirez L."/>
            <person name="Pisabarro A.G."/>
            <person name="Kuo A."/>
            <person name="Tritt A."/>
            <person name="Lipzen A."/>
            <person name="He G."/>
            <person name="Yan M."/>
            <person name="Ng V."/>
            <person name="Cullen D."/>
            <person name="Martin F."/>
            <person name="Rosso M.-N."/>
            <person name="Henrissat B."/>
            <person name="Hibbett D."/>
            <person name="Martinez A.T."/>
            <person name="Grigoriev I.V."/>
        </authorList>
    </citation>
    <scope>NUCLEOTIDE SEQUENCE</scope>
    <source>
        <strain evidence="2">AH 44721</strain>
    </source>
</reference>
<name>A0A9P5TJK5_GYMJU</name>
<evidence type="ECO:0000313" key="3">
    <source>
        <dbReference type="Proteomes" id="UP000724874"/>
    </source>
</evidence>
<dbReference type="OrthoDB" id="2800877at2759"/>
<proteinExistence type="predicted"/>
<evidence type="ECO:0000313" key="2">
    <source>
        <dbReference type="EMBL" id="KAF8888702.1"/>
    </source>
</evidence>
<feature type="region of interest" description="Disordered" evidence="1">
    <location>
        <begin position="159"/>
        <end position="294"/>
    </location>
</feature>
<dbReference type="AlphaFoldDB" id="A0A9P5TJK5"/>
<evidence type="ECO:0000256" key="1">
    <source>
        <dbReference type="SAM" id="MobiDB-lite"/>
    </source>
</evidence>